<feature type="active site" description="Charge relay system" evidence="5">
    <location>
        <position position="351"/>
    </location>
</feature>
<evidence type="ECO:0000256" key="4">
    <source>
        <dbReference type="ARBA" id="ARBA00022825"/>
    </source>
</evidence>
<dbReference type="InterPro" id="IPR000209">
    <property type="entry name" value="Peptidase_S8/S53_dom"/>
</dbReference>
<keyword evidence="6" id="KW-0812">Transmembrane</keyword>
<proteinExistence type="inferred from homology"/>
<keyword evidence="3 5" id="KW-0378">Hydrolase</keyword>
<dbReference type="PANTHER" id="PTHR43806:SF11">
    <property type="entry name" value="CEREVISIN-RELATED"/>
    <property type="match status" value="1"/>
</dbReference>
<feature type="transmembrane region" description="Helical" evidence="6">
    <location>
        <begin position="42"/>
        <end position="62"/>
    </location>
</feature>
<dbReference type="PRINTS" id="PR00723">
    <property type="entry name" value="SUBTILISIN"/>
</dbReference>
<keyword evidence="4 5" id="KW-0720">Serine protease</keyword>
<evidence type="ECO:0000256" key="1">
    <source>
        <dbReference type="ARBA" id="ARBA00011073"/>
    </source>
</evidence>
<keyword evidence="2 5" id="KW-0645">Protease</keyword>
<dbReference type="PROSITE" id="PS00136">
    <property type="entry name" value="SUBTILASE_ASP"/>
    <property type="match status" value="1"/>
</dbReference>
<dbReference type="Pfam" id="PF00082">
    <property type="entry name" value="Peptidase_S8"/>
    <property type="match status" value="1"/>
</dbReference>
<dbReference type="Proteomes" id="UP000234271">
    <property type="component" value="Chromosome"/>
</dbReference>
<keyword evidence="6" id="KW-1133">Transmembrane helix</keyword>
<protein>
    <submittedName>
        <fullName evidence="8">S8 family serine peptidase</fullName>
    </submittedName>
</protein>
<dbReference type="GO" id="GO:0006508">
    <property type="term" value="P:proteolysis"/>
    <property type="evidence" value="ECO:0007669"/>
    <property type="project" value="UniProtKB-KW"/>
</dbReference>
<dbReference type="InterPro" id="IPR015500">
    <property type="entry name" value="Peptidase_S8_subtilisin-rel"/>
</dbReference>
<evidence type="ECO:0000313" key="8">
    <source>
        <dbReference type="EMBL" id="AUI69368.1"/>
    </source>
</evidence>
<evidence type="ECO:0000256" key="2">
    <source>
        <dbReference type="ARBA" id="ARBA00022670"/>
    </source>
</evidence>
<accession>A0A2N9YFT4</accession>
<feature type="active site" description="Charge relay system" evidence="5">
    <location>
        <position position="197"/>
    </location>
</feature>
<dbReference type="Gene3D" id="3.40.50.200">
    <property type="entry name" value="Peptidase S8/S53 domain"/>
    <property type="match status" value="1"/>
</dbReference>
<keyword evidence="6" id="KW-0472">Membrane</keyword>
<dbReference type="GO" id="GO:0004252">
    <property type="term" value="F:serine-type endopeptidase activity"/>
    <property type="evidence" value="ECO:0007669"/>
    <property type="project" value="UniProtKB-UniRule"/>
</dbReference>
<evidence type="ECO:0000259" key="7">
    <source>
        <dbReference type="Pfam" id="PF00082"/>
    </source>
</evidence>
<gene>
    <name evidence="8" type="ORF">BLE401_12165</name>
</gene>
<dbReference type="SUPFAM" id="SSF52743">
    <property type="entry name" value="Subtilisin-like"/>
    <property type="match status" value="1"/>
</dbReference>
<dbReference type="PROSITE" id="PS51892">
    <property type="entry name" value="SUBTILASE"/>
    <property type="match status" value="1"/>
</dbReference>
<dbReference type="EMBL" id="CP018889">
    <property type="protein sequence ID" value="AUI69368.1"/>
    <property type="molecule type" value="Genomic_DNA"/>
</dbReference>
<sequence>MLMNLVCDKKVTVRRKITTIVQINPLQYKIHCVHPLIQMPYFSYKVIVIAILLSVFILPVQARQVLIHLDTQTNSAELATLYQQGRVVKDLSPLPWLVVDIAETNARLRQANNLAIYEDIRGHFASTPTDPLYAQQWHLDEIGVPDYWNITRGEGVTIALLDSGVDPNHPDLKDNILFTQGYDFGDADADAYDANGHGTAMAGLMVAQCDNAIGGCGVAPQAKIIPYKLNQTDSGSFSSATLATAILAAADSDAQIISMSLVLDESAPWVEDALRYAQGKNKLLVAAAGNDNLPTVAFPANLPFVVGVGAFTKDHERFGNYGEGLKIIAPGVSLWTTQPGKEYVNFYTGTSPATALVSATLALLIASHPTYTAPELIVSLITASQDPAPAGWDEQSGFGQLHLSSVQTTDPHLQFSAFGKMVYHPNEQLNLDLFLTDLRGQSADLYLRINLPIDTQRISLYQLFNAEPTLDSIPFNQTIISPFPFTDDLQLSLFGENGLLIRGALIAGLTEGIYEVDATLITDAKQLAYQRQILWISAD</sequence>
<dbReference type="InterPro" id="IPR050131">
    <property type="entry name" value="Peptidase_S8_subtilisin-like"/>
</dbReference>
<dbReference type="AlphaFoldDB" id="A0A2N9YFT4"/>
<evidence type="ECO:0000313" key="9">
    <source>
        <dbReference type="Proteomes" id="UP000234271"/>
    </source>
</evidence>
<feature type="domain" description="Peptidase S8/S53" evidence="7">
    <location>
        <begin position="153"/>
        <end position="399"/>
    </location>
</feature>
<evidence type="ECO:0000256" key="5">
    <source>
        <dbReference type="PROSITE-ProRule" id="PRU01240"/>
    </source>
</evidence>
<keyword evidence="9" id="KW-1185">Reference proteome</keyword>
<dbReference type="InterPro" id="IPR023827">
    <property type="entry name" value="Peptidase_S8_Asp-AS"/>
</dbReference>
<evidence type="ECO:0000256" key="3">
    <source>
        <dbReference type="ARBA" id="ARBA00022801"/>
    </source>
</evidence>
<organism evidence="8 9">
    <name type="scientific">Beggiatoa leptomitoformis</name>
    <dbReference type="NCBI Taxonomy" id="288004"/>
    <lineage>
        <taxon>Bacteria</taxon>
        <taxon>Pseudomonadati</taxon>
        <taxon>Pseudomonadota</taxon>
        <taxon>Gammaproteobacteria</taxon>
        <taxon>Thiotrichales</taxon>
        <taxon>Thiotrichaceae</taxon>
        <taxon>Beggiatoa</taxon>
    </lineage>
</organism>
<name>A0A2N9YFT4_9GAMM</name>
<evidence type="ECO:0000256" key="6">
    <source>
        <dbReference type="SAM" id="Phobius"/>
    </source>
</evidence>
<dbReference type="InterPro" id="IPR036852">
    <property type="entry name" value="Peptidase_S8/S53_dom_sf"/>
</dbReference>
<comment type="similarity">
    <text evidence="1 5">Belongs to the peptidase S8 family.</text>
</comment>
<reference evidence="9" key="1">
    <citation type="submission" date="2016-12" db="EMBL/GenBank/DDBJ databases">
        <title>Complete Genome Sequence of Beggiatoa leptomitiformis D-401.</title>
        <authorList>
            <person name="Fomenkov A."/>
            <person name="Vincze T."/>
            <person name="Grabovich M."/>
            <person name="Anton B.P."/>
            <person name="Dubinina G."/>
            <person name="Orlova M."/>
            <person name="Belousova E."/>
            <person name="Roberts R.J."/>
        </authorList>
    </citation>
    <scope>NUCLEOTIDE SEQUENCE [LARGE SCALE GENOMIC DNA]</scope>
    <source>
        <strain evidence="9">D-401</strain>
    </source>
</reference>
<feature type="active site" description="Charge relay system" evidence="5">
    <location>
        <position position="162"/>
    </location>
</feature>
<dbReference type="PANTHER" id="PTHR43806">
    <property type="entry name" value="PEPTIDASE S8"/>
    <property type="match status" value="1"/>
</dbReference>